<evidence type="ECO:0000256" key="1">
    <source>
        <dbReference type="SAM" id="Phobius"/>
    </source>
</evidence>
<name>A0A4R6SEE6_LABRH</name>
<proteinExistence type="predicted"/>
<organism evidence="2 3">
    <name type="scientific">Labedaea rhizosphaerae</name>
    <dbReference type="NCBI Taxonomy" id="598644"/>
    <lineage>
        <taxon>Bacteria</taxon>
        <taxon>Bacillati</taxon>
        <taxon>Actinomycetota</taxon>
        <taxon>Actinomycetes</taxon>
        <taxon>Pseudonocardiales</taxon>
        <taxon>Pseudonocardiaceae</taxon>
        <taxon>Labedaea</taxon>
    </lineage>
</organism>
<comment type="caution">
    <text evidence="2">The sequence shown here is derived from an EMBL/GenBank/DDBJ whole genome shotgun (WGS) entry which is preliminary data.</text>
</comment>
<evidence type="ECO:0000313" key="3">
    <source>
        <dbReference type="Proteomes" id="UP000295444"/>
    </source>
</evidence>
<feature type="transmembrane region" description="Helical" evidence="1">
    <location>
        <begin position="100"/>
        <end position="120"/>
    </location>
</feature>
<accession>A0A4R6SEE6</accession>
<evidence type="ECO:0000313" key="2">
    <source>
        <dbReference type="EMBL" id="TDP97416.1"/>
    </source>
</evidence>
<keyword evidence="3" id="KW-1185">Reference proteome</keyword>
<sequence>MGRLAIDCSHPGSAANYRKTTLDVTIDGRPVRTKWGVTWFDLPAGPHEVKVKSRYLGRTGAVQVVIPVIAGQQVTAYYRAPAIAFMPGSIGPVPQRTRGVTAAIVLVTVLVCAFVVLGLLGKF</sequence>
<dbReference type="AlphaFoldDB" id="A0A4R6SEE6"/>
<reference evidence="2 3" key="1">
    <citation type="submission" date="2019-03" db="EMBL/GenBank/DDBJ databases">
        <title>Genomic Encyclopedia of Type Strains, Phase IV (KMG-IV): sequencing the most valuable type-strain genomes for metagenomic binning, comparative biology and taxonomic classification.</title>
        <authorList>
            <person name="Goeker M."/>
        </authorList>
    </citation>
    <scope>NUCLEOTIDE SEQUENCE [LARGE SCALE GENOMIC DNA]</scope>
    <source>
        <strain evidence="2 3">DSM 45361</strain>
    </source>
</reference>
<keyword evidence="1" id="KW-0472">Membrane</keyword>
<dbReference type="EMBL" id="SNXZ01000003">
    <property type="protein sequence ID" value="TDP97416.1"/>
    <property type="molecule type" value="Genomic_DNA"/>
</dbReference>
<protein>
    <submittedName>
        <fullName evidence="2">Uncharacterized protein</fullName>
    </submittedName>
</protein>
<keyword evidence="1" id="KW-0812">Transmembrane</keyword>
<gene>
    <name evidence="2" type="ORF">EV186_103380</name>
</gene>
<dbReference type="Proteomes" id="UP000295444">
    <property type="component" value="Unassembled WGS sequence"/>
</dbReference>
<keyword evidence="1" id="KW-1133">Transmembrane helix</keyword>